<dbReference type="GO" id="GO:0015297">
    <property type="term" value="F:antiporter activity"/>
    <property type="evidence" value="ECO:0007669"/>
    <property type="project" value="UniProtKB-KW"/>
</dbReference>
<dbReference type="InterPro" id="IPR013657">
    <property type="entry name" value="SCL35B1-4/HUT1"/>
</dbReference>
<evidence type="ECO:0000256" key="5">
    <source>
        <dbReference type="ARBA" id="ARBA00022692"/>
    </source>
</evidence>
<keyword evidence="10" id="KW-1185">Reference proteome</keyword>
<dbReference type="GO" id="GO:0005789">
    <property type="term" value="C:endoplasmic reticulum membrane"/>
    <property type="evidence" value="ECO:0007669"/>
    <property type="project" value="TreeGrafter"/>
</dbReference>
<evidence type="ECO:0000313" key="9">
    <source>
        <dbReference type="EMBL" id="MBA0774933.1"/>
    </source>
</evidence>
<dbReference type="EMBL" id="JABEZW010000009">
    <property type="protein sequence ID" value="MBA0774933.1"/>
    <property type="molecule type" value="Genomic_DNA"/>
</dbReference>
<evidence type="ECO:0000256" key="2">
    <source>
        <dbReference type="ARBA" id="ARBA00008349"/>
    </source>
</evidence>
<keyword evidence="5 8" id="KW-0812">Transmembrane</keyword>
<organism evidence="9 10">
    <name type="scientific">Gossypium trilobum</name>
    <dbReference type="NCBI Taxonomy" id="34281"/>
    <lineage>
        <taxon>Eukaryota</taxon>
        <taxon>Viridiplantae</taxon>
        <taxon>Streptophyta</taxon>
        <taxon>Embryophyta</taxon>
        <taxon>Tracheophyta</taxon>
        <taxon>Spermatophyta</taxon>
        <taxon>Magnoliopsida</taxon>
        <taxon>eudicotyledons</taxon>
        <taxon>Gunneridae</taxon>
        <taxon>Pentapetalae</taxon>
        <taxon>rosids</taxon>
        <taxon>malvids</taxon>
        <taxon>Malvales</taxon>
        <taxon>Malvaceae</taxon>
        <taxon>Malvoideae</taxon>
        <taxon>Gossypium</taxon>
    </lineage>
</organism>
<dbReference type="Proteomes" id="UP000593568">
    <property type="component" value="Unassembled WGS sequence"/>
</dbReference>
<keyword evidence="6 8" id="KW-1133">Transmembrane helix</keyword>
<keyword evidence="3" id="KW-0813">Transport</keyword>
<keyword evidence="4" id="KW-0050">Antiport</keyword>
<proteinExistence type="inferred from homology"/>
<evidence type="ECO:0000256" key="8">
    <source>
        <dbReference type="SAM" id="Phobius"/>
    </source>
</evidence>
<comment type="subcellular location">
    <subcellularLocation>
        <location evidence="1">Membrane</location>
        <topology evidence="1">Multi-pass membrane protein</topology>
    </subcellularLocation>
</comment>
<name>A0A7J9EPM2_9ROSI</name>
<evidence type="ECO:0000256" key="6">
    <source>
        <dbReference type="ARBA" id="ARBA00022989"/>
    </source>
</evidence>
<feature type="transmembrane region" description="Helical" evidence="8">
    <location>
        <begin position="81"/>
        <end position="99"/>
    </location>
</feature>
<comment type="similarity">
    <text evidence="2">Belongs to the nucleotide-sugar transporter family. UDP-galactose:UMP antiporter (TC 2.A.7.11) subfamily.</text>
</comment>
<keyword evidence="7 8" id="KW-0472">Membrane</keyword>
<reference evidence="9 10" key="1">
    <citation type="journal article" date="2019" name="Genome Biol. Evol.">
        <title>Insights into the evolution of the New World diploid cottons (Gossypium, subgenus Houzingenia) based on genome sequencing.</title>
        <authorList>
            <person name="Grover C.E."/>
            <person name="Arick M.A. 2nd"/>
            <person name="Thrash A."/>
            <person name="Conover J.L."/>
            <person name="Sanders W.S."/>
            <person name="Peterson D.G."/>
            <person name="Frelichowski J.E."/>
            <person name="Scheffler J.A."/>
            <person name="Scheffler B.E."/>
            <person name="Wendel J.F."/>
        </authorList>
    </citation>
    <scope>NUCLEOTIDE SEQUENCE [LARGE SCALE GENOMIC DNA]</scope>
    <source>
        <strain evidence="9">8</strain>
        <tissue evidence="9">Leaf</tissue>
    </source>
</reference>
<feature type="transmembrane region" description="Helical" evidence="8">
    <location>
        <begin position="50"/>
        <end position="69"/>
    </location>
</feature>
<evidence type="ECO:0000256" key="3">
    <source>
        <dbReference type="ARBA" id="ARBA00022448"/>
    </source>
</evidence>
<dbReference type="GO" id="GO:0000139">
    <property type="term" value="C:Golgi membrane"/>
    <property type="evidence" value="ECO:0007669"/>
    <property type="project" value="TreeGrafter"/>
</dbReference>
<dbReference type="AlphaFoldDB" id="A0A7J9EPM2"/>
<feature type="non-terminal residue" evidence="9">
    <location>
        <position position="1"/>
    </location>
</feature>
<comment type="caution">
    <text evidence="9">The sequence shown here is derived from an EMBL/GenBank/DDBJ whole genome shotgun (WGS) entry which is preliminary data.</text>
</comment>
<accession>A0A7J9EPM2</accession>
<evidence type="ECO:0000256" key="4">
    <source>
        <dbReference type="ARBA" id="ARBA00022449"/>
    </source>
</evidence>
<evidence type="ECO:0000256" key="7">
    <source>
        <dbReference type="ARBA" id="ARBA00023136"/>
    </source>
</evidence>
<sequence>VEVFGALKLNIQDLLKGDEKRGSDKIFDFLVLIWLQGFTLKQMVNPWNTYVKLLGDIWVLPVMIMGAFVPGQRRKYPFHEYIFALLLVVGLILFTLADAETSPNFSIIGVIMISDALIMDVFLGNFQEAIFTMNPKTT</sequence>
<feature type="transmembrane region" description="Helical" evidence="8">
    <location>
        <begin position="105"/>
        <end position="126"/>
    </location>
</feature>
<evidence type="ECO:0000313" key="10">
    <source>
        <dbReference type="Proteomes" id="UP000593568"/>
    </source>
</evidence>
<dbReference type="Pfam" id="PF08449">
    <property type="entry name" value="UAA"/>
    <property type="match status" value="1"/>
</dbReference>
<gene>
    <name evidence="9" type="ORF">Gotri_010104</name>
</gene>
<protein>
    <submittedName>
        <fullName evidence="9">Uncharacterized protein</fullName>
    </submittedName>
</protein>
<evidence type="ECO:0000256" key="1">
    <source>
        <dbReference type="ARBA" id="ARBA00004141"/>
    </source>
</evidence>
<dbReference type="PANTHER" id="PTHR10778:SF43">
    <property type="entry name" value="UDP-GALACTOSE_UDP-GLUCOSE TRANSPORTER 4-LIKE"/>
    <property type="match status" value="1"/>
</dbReference>
<dbReference type="PANTHER" id="PTHR10778">
    <property type="entry name" value="SOLUTE CARRIER FAMILY 35 MEMBER B"/>
    <property type="match status" value="1"/>
</dbReference>
<dbReference type="GO" id="GO:0046964">
    <property type="term" value="F:3'-phosphoadenosine 5'-phosphosulfate transmembrane transporter activity"/>
    <property type="evidence" value="ECO:0007669"/>
    <property type="project" value="TreeGrafter"/>
</dbReference>